<accession>A0ABD0X3M4</accession>
<gene>
    <name evidence="1" type="ORF">UPYG_G00115090</name>
</gene>
<dbReference type="EMBL" id="JAGEUA010000003">
    <property type="protein sequence ID" value="KAL0993878.1"/>
    <property type="molecule type" value="Genomic_DNA"/>
</dbReference>
<feature type="non-terminal residue" evidence="1">
    <location>
        <position position="1"/>
    </location>
</feature>
<dbReference type="AlphaFoldDB" id="A0ABD0X3M4"/>
<dbReference type="Proteomes" id="UP001557470">
    <property type="component" value="Unassembled WGS sequence"/>
</dbReference>
<name>A0ABD0X3M4_UMBPY</name>
<comment type="caution">
    <text evidence="1">The sequence shown here is derived from an EMBL/GenBank/DDBJ whole genome shotgun (WGS) entry which is preliminary data.</text>
</comment>
<organism evidence="1 2">
    <name type="scientific">Umbra pygmaea</name>
    <name type="common">Eastern mudminnow</name>
    <dbReference type="NCBI Taxonomy" id="75934"/>
    <lineage>
        <taxon>Eukaryota</taxon>
        <taxon>Metazoa</taxon>
        <taxon>Chordata</taxon>
        <taxon>Craniata</taxon>
        <taxon>Vertebrata</taxon>
        <taxon>Euteleostomi</taxon>
        <taxon>Actinopterygii</taxon>
        <taxon>Neopterygii</taxon>
        <taxon>Teleostei</taxon>
        <taxon>Protacanthopterygii</taxon>
        <taxon>Esociformes</taxon>
        <taxon>Umbridae</taxon>
        <taxon>Umbra</taxon>
    </lineage>
</organism>
<proteinExistence type="predicted"/>
<sequence length="625" mass="71253">QAEWEDIKPVDTEKGTSGHLGGTWCDIFAKKISTISDCVLIFKRNRTKIKDSRKTTGPFWHGEAHCKFANCRTFQMTILNDPGIHNDNIIVEINVSGRENHKTAMSHRRHTRKTERERIRKELGEFTPTHIHTKKMASANKEKLLSGNLDQVPSIPVLQKISSEKNLQDRYNQNPFLDISLVQQAQDSRSEGTALRHHYVQFIGMSPLTVHMYSMPQLQAMKKKIDNRQLCLYLDATGTVVAKPPNAKNVLYYALCMPLEFPKPTVVPLAEMITSDQTSVNIQNWLNCLSRDYTSIYKKEFTPTKVETDFSWAIIHATLASLSKCTIHQYLQRCMEVCQETEPCTFTIVHICAAHMIKIVADKASKVKCSKSTRTLFLHAFAMVQNAINLKEIQMLLHMILNVFSLHTMTSACSSINELQQAIQKQGFNNEVKAALDTAGVDQERGKDEGKTQKGIVRNSPFTRLFNEVLTMQEDNKGEMDRGMPTNPHFCPDLVNIFKPYIGTLPLWSGIMLGHLGQTRDTNAYAENWFRTTKTVVLRDKLHRRPGQFIQIMEEFVLGRLKGSEIHSARQAYVGNDEVMDDPTDQPLTQKETWQKKGKKLKASITILQKCKKNGEDKYLPTLVW</sequence>
<keyword evidence="2" id="KW-1185">Reference proteome</keyword>
<evidence type="ECO:0000313" key="1">
    <source>
        <dbReference type="EMBL" id="KAL0993878.1"/>
    </source>
</evidence>
<reference evidence="1 2" key="1">
    <citation type="submission" date="2024-06" db="EMBL/GenBank/DDBJ databases">
        <authorList>
            <person name="Pan Q."/>
            <person name="Wen M."/>
            <person name="Jouanno E."/>
            <person name="Zahm M."/>
            <person name="Klopp C."/>
            <person name="Cabau C."/>
            <person name="Louis A."/>
            <person name="Berthelot C."/>
            <person name="Parey E."/>
            <person name="Roest Crollius H."/>
            <person name="Montfort J."/>
            <person name="Robinson-Rechavi M."/>
            <person name="Bouchez O."/>
            <person name="Lampietro C."/>
            <person name="Lopez Roques C."/>
            <person name="Donnadieu C."/>
            <person name="Postlethwait J."/>
            <person name="Bobe J."/>
            <person name="Verreycken H."/>
            <person name="Guiguen Y."/>
        </authorList>
    </citation>
    <scope>NUCLEOTIDE SEQUENCE [LARGE SCALE GENOMIC DNA]</scope>
    <source>
        <strain evidence="1">Up_M1</strain>
        <tissue evidence="1">Testis</tissue>
    </source>
</reference>
<evidence type="ECO:0000313" key="2">
    <source>
        <dbReference type="Proteomes" id="UP001557470"/>
    </source>
</evidence>
<protein>
    <recommendedName>
        <fullName evidence="3">Transposase</fullName>
    </recommendedName>
</protein>
<evidence type="ECO:0008006" key="3">
    <source>
        <dbReference type="Google" id="ProtNLM"/>
    </source>
</evidence>